<evidence type="ECO:0000313" key="2">
    <source>
        <dbReference type="EMBL" id="RIB06138.1"/>
    </source>
</evidence>
<accession>A0A397UAL3</accession>
<protein>
    <submittedName>
        <fullName evidence="2">Uncharacterized protein</fullName>
    </submittedName>
</protein>
<keyword evidence="3" id="KW-1185">Reference proteome</keyword>
<organism evidence="2 3">
    <name type="scientific">Gigaspora rosea</name>
    <dbReference type="NCBI Taxonomy" id="44941"/>
    <lineage>
        <taxon>Eukaryota</taxon>
        <taxon>Fungi</taxon>
        <taxon>Fungi incertae sedis</taxon>
        <taxon>Mucoromycota</taxon>
        <taxon>Glomeromycotina</taxon>
        <taxon>Glomeromycetes</taxon>
        <taxon>Diversisporales</taxon>
        <taxon>Gigasporaceae</taxon>
        <taxon>Gigaspora</taxon>
    </lineage>
</organism>
<proteinExistence type="predicted"/>
<feature type="region of interest" description="Disordered" evidence="1">
    <location>
        <begin position="67"/>
        <end position="89"/>
    </location>
</feature>
<comment type="caution">
    <text evidence="2">The sequence shown here is derived from an EMBL/GenBank/DDBJ whole genome shotgun (WGS) entry which is preliminary data.</text>
</comment>
<dbReference type="STRING" id="44941.A0A397UAL3"/>
<feature type="compositionally biased region" description="Polar residues" evidence="1">
    <location>
        <begin position="138"/>
        <end position="150"/>
    </location>
</feature>
<gene>
    <name evidence="2" type="ORF">C2G38_2217889</name>
</gene>
<dbReference type="OrthoDB" id="2428595at2759"/>
<feature type="region of interest" description="Disordered" evidence="1">
    <location>
        <begin position="138"/>
        <end position="170"/>
    </location>
</feature>
<feature type="compositionally biased region" description="Acidic residues" evidence="1">
    <location>
        <begin position="152"/>
        <end position="163"/>
    </location>
</feature>
<reference evidence="2 3" key="1">
    <citation type="submission" date="2018-06" db="EMBL/GenBank/DDBJ databases">
        <title>Comparative genomics reveals the genomic features of Rhizophagus irregularis, R. cerebriforme, R. diaphanum and Gigaspora rosea, and their symbiotic lifestyle signature.</title>
        <authorList>
            <person name="Morin E."/>
            <person name="San Clemente H."/>
            <person name="Chen E.C.H."/>
            <person name="De La Providencia I."/>
            <person name="Hainaut M."/>
            <person name="Kuo A."/>
            <person name="Kohler A."/>
            <person name="Murat C."/>
            <person name="Tang N."/>
            <person name="Roy S."/>
            <person name="Loubradou J."/>
            <person name="Henrissat B."/>
            <person name="Grigoriev I.V."/>
            <person name="Corradi N."/>
            <person name="Roux C."/>
            <person name="Martin F.M."/>
        </authorList>
    </citation>
    <scope>NUCLEOTIDE SEQUENCE [LARGE SCALE GENOMIC DNA]</scope>
    <source>
        <strain evidence="2 3">DAOM 194757</strain>
    </source>
</reference>
<dbReference type="AlphaFoldDB" id="A0A397UAL3"/>
<evidence type="ECO:0000313" key="3">
    <source>
        <dbReference type="Proteomes" id="UP000266673"/>
    </source>
</evidence>
<dbReference type="EMBL" id="QKWP01001864">
    <property type="protein sequence ID" value="RIB06138.1"/>
    <property type="molecule type" value="Genomic_DNA"/>
</dbReference>
<name>A0A397UAL3_9GLOM</name>
<evidence type="ECO:0000256" key="1">
    <source>
        <dbReference type="SAM" id="MobiDB-lite"/>
    </source>
</evidence>
<sequence length="424" mass="48665">MCLFKALQTIALEGVLAEKAQSFLDVFDEYIRASTIRQFWESYKGHVRQDLLQENEVKSALKKQNMNELNQTPQQKKKRCYSPTCSEEYSSSDSEIVPVSLIRKILEESRNNEAIESEYVTHLSRAVKLETTELGPNNINEETELEPNNINEETELGPNEETELEPKKQKTKQYITRDLVKEVLEAYQTRVLPGEKLIYNGTNVLDFIYFLYKNDVLLQPMSEHELNTHIWTPLLRNAFLEKTDIKLSYGELASRSYNKLKEMLNVAGNSAPKLDGKGLLRSLGTEILAQEDGVLNTYGKRTGDLKKLEYCTKVLLTVLYFALPTTEKNDITEIETYSLQSNGFQLTISASKYLFENTIITVGLQDIEVRTVEGFSKLIKGIKIILSWKARTRKNTNKFYEVLKKGNERIKNGELFTPKRISVV</sequence>
<dbReference type="Proteomes" id="UP000266673">
    <property type="component" value="Unassembled WGS sequence"/>
</dbReference>